<name>A0A9D4CP59_DREPO</name>
<sequence length="82" mass="9426">MTKFPILLPKKRHITRLIVRDAHITHLHSGVNATVAHIRQTYWIPPITQCVQASRPEVRHLPQSRWTSLQSPRAAAITEDEC</sequence>
<dbReference type="Proteomes" id="UP000828390">
    <property type="component" value="Unassembled WGS sequence"/>
</dbReference>
<dbReference type="EMBL" id="JAIWYP010000012">
    <property type="protein sequence ID" value="KAH3728311.1"/>
    <property type="molecule type" value="Genomic_DNA"/>
</dbReference>
<reference evidence="2" key="2">
    <citation type="submission" date="2020-11" db="EMBL/GenBank/DDBJ databases">
        <authorList>
            <person name="McCartney M.A."/>
            <person name="Auch B."/>
            <person name="Kono T."/>
            <person name="Mallez S."/>
            <person name="Becker A."/>
            <person name="Gohl D.M."/>
            <person name="Silverstein K.A.T."/>
            <person name="Koren S."/>
            <person name="Bechman K.B."/>
            <person name="Herman A."/>
            <person name="Abrahante J.E."/>
            <person name="Garbe J."/>
        </authorList>
    </citation>
    <scope>NUCLEOTIDE SEQUENCE</scope>
    <source>
        <strain evidence="2">Duluth1</strain>
        <tissue evidence="2">Whole animal</tissue>
    </source>
</reference>
<dbReference type="Pfam" id="PF17921">
    <property type="entry name" value="Integrase_H2C2"/>
    <property type="match status" value="1"/>
</dbReference>
<evidence type="ECO:0000259" key="1">
    <source>
        <dbReference type="Pfam" id="PF17921"/>
    </source>
</evidence>
<keyword evidence="3" id="KW-1185">Reference proteome</keyword>
<dbReference type="AlphaFoldDB" id="A0A9D4CP59"/>
<comment type="caution">
    <text evidence="2">The sequence shown here is derived from an EMBL/GenBank/DDBJ whole genome shotgun (WGS) entry which is preliminary data.</text>
</comment>
<accession>A0A9D4CP59</accession>
<reference evidence="2" key="1">
    <citation type="journal article" date="2019" name="bioRxiv">
        <title>The Genome of the Zebra Mussel, Dreissena polymorpha: A Resource for Invasive Species Research.</title>
        <authorList>
            <person name="McCartney M.A."/>
            <person name="Auch B."/>
            <person name="Kono T."/>
            <person name="Mallez S."/>
            <person name="Zhang Y."/>
            <person name="Obille A."/>
            <person name="Becker A."/>
            <person name="Abrahante J.E."/>
            <person name="Garbe J."/>
            <person name="Badalamenti J.P."/>
            <person name="Herman A."/>
            <person name="Mangelson H."/>
            <person name="Liachko I."/>
            <person name="Sullivan S."/>
            <person name="Sone E.D."/>
            <person name="Koren S."/>
            <person name="Silverstein K.A.T."/>
            <person name="Beckman K.B."/>
            <person name="Gohl D.M."/>
        </authorList>
    </citation>
    <scope>NUCLEOTIDE SEQUENCE</scope>
    <source>
        <strain evidence="2">Duluth1</strain>
        <tissue evidence="2">Whole animal</tissue>
    </source>
</reference>
<dbReference type="InterPro" id="IPR041588">
    <property type="entry name" value="Integrase_H2C2"/>
</dbReference>
<evidence type="ECO:0000313" key="2">
    <source>
        <dbReference type="EMBL" id="KAH3728311.1"/>
    </source>
</evidence>
<proteinExistence type="predicted"/>
<gene>
    <name evidence="2" type="ORF">DPMN_054265</name>
</gene>
<evidence type="ECO:0000313" key="3">
    <source>
        <dbReference type="Proteomes" id="UP000828390"/>
    </source>
</evidence>
<feature type="domain" description="Integrase zinc-binding" evidence="1">
    <location>
        <begin position="13"/>
        <end position="52"/>
    </location>
</feature>
<protein>
    <recommendedName>
        <fullName evidence="1">Integrase zinc-binding domain-containing protein</fullName>
    </recommendedName>
</protein>
<organism evidence="2 3">
    <name type="scientific">Dreissena polymorpha</name>
    <name type="common">Zebra mussel</name>
    <name type="synonym">Mytilus polymorpha</name>
    <dbReference type="NCBI Taxonomy" id="45954"/>
    <lineage>
        <taxon>Eukaryota</taxon>
        <taxon>Metazoa</taxon>
        <taxon>Spiralia</taxon>
        <taxon>Lophotrochozoa</taxon>
        <taxon>Mollusca</taxon>
        <taxon>Bivalvia</taxon>
        <taxon>Autobranchia</taxon>
        <taxon>Heteroconchia</taxon>
        <taxon>Euheterodonta</taxon>
        <taxon>Imparidentia</taxon>
        <taxon>Neoheterodontei</taxon>
        <taxon>Myida</taxon>
        <taxon>Dreissenoidea</taxon>
        <taxon>Dreissenidae</taxon>
        <taxon>Dreissena</taxon>
    </lineage>
</organism>